<dbReference type="PANTHER" id="PTHR45752:SF195">
    <property type="entry name" value="LEUCINE-RICH REPEAT (LRR) FAMILY PROTEIN-RELATED"/>
    <property type="match status" value="1"/>
</dbReference>
<reference evidence="2" key="2">
    <citation type="submission" date="2025-04" db="UniProtKB">
        <authorList>
            <consortium name="RefSeq"/>
        </authorList>
    </citation>
    <scope>IDENTIFICATION</scope>
    <source>
        <tissue evidence="2">Leaf</tissue>
    </source>
</reference>
<evidence type="ECO:0000313" key="3">
    <source>
        <dbReference type="RefSeq" id="XP_040936026.1"/>
    </source>
</evidence>
<dbReference type="PaxDb" id="3635-A0A1U8PWK2"/>
<dbReference type="KEGG" id="ghi:107962756"/>
<dbReference type="PANTHER" id="PTHR45752">
    <property type="entry name" value="LEUCINE-RICH REPEAT-CONTAINING"/>
    <property type="match status" value="1"/>
</dbReference>
<protein>
    <submittedName>
        <fullName evidence="2 3">TMV resistance protein N</fullName>
    </submittedName>
</protein>
<dbReference type="InterPro" id="IPR001611">
    <property type="entry name" value="Leu-rich_rpt"/>
</dbReference>
<dbReference type="Proteomes" id="UP000818029">
    <property type="component" value="Chromosome A11"/>
</dbReference>
<keyword evidence="1" id="KW-1185">Reference proteome</keyword>
<reference evidence="1" key="1">
    <citation type="journal article" date="2020" name="Nat. Genet.">
        <title>Genomic diversifications of five Gossypium allopolyploid species and their impact on cotton improvement.</title>
        <authorList>
            <person name="Chen Z.J."/>
            <person name="Sreedasyam A."/>
            <person name="Ando A."/>
            <person name="Song Q."/>
            <person name="De Santiago L.M."/>
            <person name="Hulse-Kemp A.M."/>
            <person name="Ding M."/>
            <person name="Ye W."/>
            <person name="Kirkbride R.C."/>
            <person name="Jenkins J."/>
            <person name="Plott C."/>
            <person name="Lovell J."/>
            <person name="Lin Y.M."/>
            <person name="Vaughn R."/>
            <person name="Liu B."/>
            <person name="Simpson S."/>
            <person name="Scheffler B.E."/>
            <person name="Wen L."/>
            <person name="Saski C.A."/>
            <person name="Grover C.E."/>
            <person name="Hu G."/>
            <person name="Conover J.L."/>
            <person name="Carlson J.W."/>
            <person name="Shu S."/>
            <person name="Boston L.B."/>
            <person name="Williams M."/>
            <person name="Peterson D.G."/>
            <person name="McGee K."/>
            <person name="Jones D.C."/>
            <person name="Wendel J.F."/>
            <person name="Stelly D.M."/>
            <person name="Grimwood J."/>
            <person name="Schmutz J."/>
        </authorList>
    </citation>
    <scope>NUCLEOTIDE SEQUENCE [LARGE SCALE GENOMIC DNA]</scope>
    <source>
        <strain evidence="1">cv. TM-1</strain>
    </source>
</reference>
<dbReference type="RefSeq" id="XP_016754748.1">
    <property type="nucleotide sequence ID" value="XM_016899259.1"/>
</dbReference>
<dbReference type="GeneID" id="107962756"/>
<dbReference type="Gene3D" id="3.80.10.10">
    <property type="entry name" value="Ribonuclease Inhibitor"/>
    <property type="match status" value="1"/>
</dbReference>
<name>A0A1U8PWK2_GOSHI</name>
<evidence type="ECO:0000313" key="1">
    <source>
        <dbReference type="Proteomes" id="UP000818029"/>
    </source>
</evidence>
<dbReference type="SUPFAM" id="SSF52058">
    <property type="entry name" value="L domain-like"/>
    <property type="match status" value="1"/>
</dbReference>
<sequence length="179" mass="19786">MARMLPSLSGLSSLRELNLRDCNLCEGDIPRDISGLSSLIHLDLSGNNFISIPVSFTRLSKLKLLALSDCLNLKLLPKLLTSIKTVWIDGCASLEVVVSPSKVSNLVDSAAVNAINCFKLAENIYALTLQKTHLKAFANSRKMFDITMPGSEIPEWFDIIMPGSGISEWFSQQKKRLFN</sequence>
<proteinExistence type="predicted"/>
<dbReference type="Pfam" id="PF00560">
    <property type="entry name" value="LRR_1"/>
    <property type="match status" value="2"/>
</dbReference>
<gene>
    <name evidence="2 3" type="primary">LOC107962756</name>
</gene>
<dbReference type="InterPro" id="IPR050715">
    <property type="entry name" value="LRR-SigEffector_domain"/>
</dbReference>
<dbReference type="InterPro" id="IPR032675">
    <property type="entry name" value="LRR_dom_sf"/>
</dbReference>
<organism evidence="1 2">
    <name type="scientific">Gossypium hirsutum</name>
    <name type="common">Upland cotton</name>
    <name type="synonym">Gossypium mexicanum</name>
    <dbReference type="NCBI Taxonomy" id="3635"/>
    <lineage>
        <taxon>Eukaryota</taxon>
        <taxon>Viridiplantae</taxon>
        <taxon>Streptophyta</taxon>
        <taxon>Embryophyta</taxon>
        <taxon>Tracheophyta</taxon>
        <taxon>Spermatophyta</taxon>
        <taxon>Magnoliopsida</taxon>
        <taxon>eudicotyledons</taxon>
        <taxon>Gunneridae</taxon>
        <taxon>Pentapetalae</taxon>
        <taxon>rosids</taxon>
        <taxon>malvids</taxon>
        <taxon>Malvales</taxon>
        <taxon>Malvaceae</taxon>
        <taxon>Malvoideae</taxon>
        <taxon>Gossypium</taxon>
    </lineage>
</organism>
<evidence type="ECO:0000313" key="2">
    <source>
        <dbReference type="RefSeq" id="XP_016754748.1"/>
    </source>
</evidence>
<accession>A0A1U8PWK2</accession>
<dbReference type="AlphaFoldDB" id="A0A1U8PWK2"/>
<dbReference type="RefSeq" id="XP_040936026.1">
    <property type="nucleotide sequence ID" value="XM_041080092.1"/>
</dbReference>